<dbReference type="Pfam" id="PF11612">
    <property type="entry name" value="T2SSJ"/>
    <property type="match status" value="1"/>
</dbReference>
<dbReference type="InterPro" id="IPR010055">
    <property type="entry name" value="T2SS_protein-GspJ"/>
</dbReference>
<reference evidence="1" key="1">
    <citation type="journal article" date="2015" name="ISME J.">
        <title>Aquifer environment selects for microbial species cohorts in sediment and groundwater.</title>
        <authorList>
            <person name="Hug L.A."/>
            <person name="Thomas B.C."/>
            <person name="Brown C.T."/>
            <person name="Frischkorn K.R."/>
            <person name="Williams K.H."/>
            <person name="Tringe S.G."/>
            <person name="Banfield J.F."/>
        </authorList>
    </citation>
    <scope>NUCLEOTIDE SEQUENCE</scope>
</reference>
<dbReference type="AlphaFoldDB" id="A0A0H4T8G8"/>
<proteinExistence type="predicted"/>
<dbReference type="InterPro" id="IPR045584">
    <property type="entry name" value="Pilin-like"/>
</dbReference>
<protein>
    <recommendedName>
        <fullName evidence="2">Type II secretion system protein J</fullName>
    </recommendedName>
</protein>
<evidence type="ECO:0000313" key="1">
    <source>
        <dbReference type="EMBL" id="AKQ04178.1"/>
    </source>
</evidence>
<evidence type="ECO:0008006" key="2">
    <source>
        <dbReference type="Google" id="ProtNLM"/>
    </source>
</evidence>
<dbReference type="EMBL" id="KT007030">
    <property type="protein sequence ID" value="AKQ04178.1"/>
    <property type="molecule type" value="Genomic_DNA"/>
</dbReference>
<sequence>MELLVAMSLLGLVFTIVFQAFSIGIKTWEKGEATQAEYQRLRAALSLIADQISSAYPLGSKGEAGEGPQIAFEGKETSLGFVTSLPLSPKFKGGLSFTTYYLKDDPTTGNKALRALEKSVLTKGFFEEKKRKDIKDDEALELLSGITEFSFEYYSAKDSDQEWKKEWEGTKEGGLPRAVRIKMKLDHDLTRFPNNSIVIPIEVNSKLPIAARGVATEEGSSVTQGPFFAP</sequence>
<name>A0A0H4T8G8_9BACT</name>
<organism evidence="1">
    <name type="scientific">uncultured bacterium Rifle_16ft_4_minimus_4226</name>
    <dbReference type="NCBI Taxonomy" id="1665160"/>
    <lineage>
        <taxon>Bacteria</taxon>
        <taxon>environmental samples</taxon>
    </lineage>
</organism>
<dbReference type="GO" id="GO:0015627">
    <property type="term" value="C:type II protein secretion system complex"/>
    <property type="evidence" value="ECO:0007669"/>
    <property type="project" value="InterPro"/>
</dbReference>
<dbReference type="GO" id="GO:0015628">
    <property type="term" value="P:protein secretion by the type II secretion system"/>
    <property type="evidence" value="ECO:0007669"/>
    <property type="project" value="InterPro"/>
</dbReference>
<dbReference type="SUPFAM" id="SSF54523">
    <property type="entry name" value="Pili subunits"/>
    <property type="match status" value="1"/>
</dbReference>
<accession>A0A0H4T8G8</accession>